<feature type="coiled-coil region" evidence="9">
    <location>
        <begin position="947"/>
        <end position="1219"/>
    </location>
</feature>
<feature type="coiled-coil region" evidence="9">
    <location>
        <begin position="6"/>
        <end position="40"/>
    </location>
</feature>
<keyword evidence="4" id="KW-0970">Cilium biogenesis/degradation</keyword>
<dbReference type="GO" id="GO:0005509">
    <property type="term" value="F:calcium ion binding"/>
    <property type="evidence" value="ECO:0007669"/>
    <property type="project" value="InterPro"/>
</dbReference>
<name>A0AAU9JPZ5_9CILI</name>
<dbReference type="SUPFAM" id="SSF47473">
    <property type="entry name" value="EF-hand"/>
    <property type="match status" value="2"/>
</dbReference>
<evidence type="ECO:0000256" key="8">
    <source>
        <dbReference type="ARBA" id="ARBA00023273"/>
    </source>
</evidence>
<feature type="coiled-coil region" evidence="9">
    <location>
        <begin position="429"/>
        <end position="470"/>
    </location>
</feature>
<keyword evidence="13" id="KW-1185">Reference proteome</keyword>
<comment type="subcellular location">
    <subcellularLocation>
        <location evidence="1">Cytoplasm</location>
        <location evidence="1">Cytoskeleton</location>
        <location evidence="1">Cilium basal body</location>
    </subcellularLocation>
    <subcellularLocation>
        <location evidence="2">Cytoplasm</location>
        <location evidence="2">Cytoskeleton</location>
        <location evidence="2">Microtubule organizing center</location>
        <location evidence="2">Centrosome</location>
    </subcellularLocation>
</comment>
<feature type="coiled-coil region" evidence="9">
    <location>
        <begin position="1505"/>
        <end position="1731"/>
    </location>
</feature>
<dbReference type="CDD" id="cd00051">
    <property type="entry name" value="EFh"/>
    <property type="match status" value="1"/>
</dbReference>
<evidence type="ECO:0000259" key="11">
    <source>
        <dbReference type="PROSITE" id="PS50222"/>
    </source>
</evidence>
<evidence type="ECO:0000313" key="13">
    <source>
        <dbReference type="Proteomes" id="UP001162131"/>
    </source>
</evidence>
<evidence type="ECO:0000313" key="12">
    <source>
        <dbReference type="EMBL" id="CAG9327185.1"/>
    </source>
</evidence>
<dbReference type="GO" id="GO:0005813">
    <property type="term" value="C:centrosome"/>
    <property type="evidence" value="ECO:0007669"/>
    <property type="project" value="UniProtKB-SubCell"/>
</dbReference>
<protein>
    <recommendedName>
        <fullName evidence="11">EF-hand domain-containing protein</fullName>
    </recommendedName>
</protein>
<evidence type="ECO:0000256" key="7">
    <source>
        <dbReference type="ARBA" id="ARBA00023212"/>
    </source>
</evidence>
<gene>
    <name evidence="12" type="ORF">BSTOLATCC_MIC43225</name>
</gene>
<feature type="coiled-coil region" evidence="9">
    <location>
        <begin position="1331"/>
        <end position="1358"/>
    </location>
</feature>
<accession>A0AAU9JPZ5</accession>
<keyword evidence="7" id="KW-0206">Cytoskeleton</keyword>
<feature type="coiled-coil region" evidence="9">
    <location>
        <begin position="2104"/>
        <end position="2231"/>
    </location>
</feature>
<organism evidence="12 13">
    <name type="scientific">Blepharisma stoltei</name>
    <dbReference type="NCBI Taxonomy" id="1481888"/>
    <lineage>
        <taxon>Eukaryota</taxon>
        <taxon>Sar</taxon>
        <taxon>Alveolata</taxon>
        <taxon>Ciliophora</taxon>
        <taxon>Postciliodesmatophora</taxon>
        <taxon>Heterotrichea</taxon>
        <taxon>Heterotrichida</taxon>
        <taxon>Blepharismidae</taxon>
        <taxon>Blepharisma</taxon>
    </lineage>
</organism>
<dbReference type="Gene3D" id="1.10.238.10">
    <property type="entry name" value="EF-hand"/>
    <property type="match status" value="3"/>
</dbReference>
<feature type="domain" description="EF-hand" evidence="11">
    <location>
        <begin position="880"/>
        <end position="915"/>
    </location>
</feature>
<evidence type="ECO:0000256" key="9">
    <source>
        <dbReference type="SAM" id="Coils"/>
    </source>
</evidence>
<feature type="coiled-coil region" evidence="9">
    <location>
        <begin position="1402"/>
        <end position="1458"/>
    </location>
</feature>
<evidence type="ECO:0000256" key="5">
    <source>
        <dbReference type="ARBA" id="ARBA00022837"/>
    </source>
</evidence>
<dbReference type="GO" id="GO:0030030">
    <property type="term" value="P:cell projection organization"/>
    <property type="evidence" value="ECO:0007669"/>
    <property type="project" value="UniProtKB-KW"/>
</dbReference>
<feature type="coiled-coil region" evidence="9">
    <location>
        <begin position="74"/>
        <end position="155"/>
    </location>
</feature>
<feature type="domain" description="EF-hand" evidence="11">
    <location>
        <begin position="783"/>
        <end position="818"/>
    </location>
</feature>
<dbReference type="PANTHER" id="PTHR18879:SF20">
    <property type="entry name" value="CENTROSOMAL PROTEIN OF 290 KDA"/>
    <property type="match status" value="1"/>
</dbReference>
<feature type="region of interest" description="Disordered" evidence="10">
    <location>
        <begin position="1839"/>
        <end position="1860"/>
    </location>
</feature>
<evidence type="ECO:0000256" key="4">
    <source>
        <dbReference type="ARBA" id="ARBA00022794"/>
    </source>
</evidence>
<dbReference type="PROSITE" id="PS50222">
    <property type="entry name" value="EF_HAND_2"/>
    <property type="match status" value="5"/>
</dbReference>
<keyword evidence="5" id="KW-0106">Calcium</keyword>
<feature type="compositionally biased region" description="Basic and acidic residues" evidence="10">
    <location>
        <begin position="1839"/>
        <end position="1848"/>
    </location>
</feature>
<dbReference type="EMBL" id="CAJZBQ010000043">
    <property type="protein sequence ID" value="CAG9327185.1"/>
    <property type="molecule type" value="Genomic_DNA"/>
</dbReference>
<evidence type="ECO:0000256" key="3">
    <source>
        <dbReference type="ARBA" id="ARBA00022490"/>
    </source>
</evidence>
<dbReference type="PANTHER" id="PTHR18879">
    <property type="entry name" value="CENTROSOMAL PROTEIN OF 290 KDA"/>
    <property type="match status" value="1"/>
</dbReference>
<keyword evidence="8" id="KW-0966">Cell projection</keyword>
<dbReference type="InterPro" id="IPR018247">
    <property type="entry name" value="EF_Hand_1_Ca_BS"/>
</dbReference>
<dbReference type="InterPro" id="IPR002048">
    <property type="entry name" value="EF_hand_dom"/>
</dbReference>
<dbReference type="Pfam" id="PF13499">
    <property type="entry name" value="EF-hand_7"/>
    <property type="match status" value="3"/>
</dbReference>
<dbReference type="Proteomes" id="UP001162131">
    <property type="component" value="Unassembled WGS sequence"/>
</dbReference>
<keyword evidence="3" id="KW-0963">Cytoplasm</keyword>
<feature type="coiled-coil region" evidence="9">
    <location>
        <begin position="2001"/>
        <end position="2070"/>
    </location>
</feature>
<feature type="domain" description="EF-hand" evidence="11">
    <location>
        <begin position="664"/>
        <end position="693"/>
    </location>
</feature>
<feature type="coiled-coil region" evidence="9">
    <location>
        <begin position="191"/>
        <end position="232"/>
    </location>
</feature>
<dbReference type="SMART" id="SM00054">
    <property type="entry name" value="EFh"/>
    <property type="match status" value="6"/>
</dbReference>
<evidence type="ECO:0000256" key="10">
    <source>
        <dbReference type="SAM" id="MobiDB-lite"/>
    </source>
</evidence>
<proteinExistence type="predicted"/>
<reference evidence="12" key="1">
    <citation type="submission" date="2021-09" db="EMBL/GenBank/DDBJ databases">
        <authorList>
            <consortium name="AG Swart"/>
            <person name="Singh M."/>
            <person name="Singh A."/>
            <person name="Seah K."/>
            <person name="Emmerich C."/>
        </authorList>
    </citation>
    <scope>NUCLEOTIDE SEQUENCE</scope>
    <source>
        <strain evidence="12">ATCC30299</strain>
    </source>
</reference>
<evidence type="ECO:0000256" key="2">
    <source>
        <dbReference type="ARBA" id="ARBA00004300"/>
    </source>
</evidence>
<dbReference type="InterPro" id="IPR026201">
    <property type="entry name" value="Cep290"/>
</dbReference>
<comment type="caution">
    <text evidence="12">The sequence shown here is derived from an EMBL/GenBank/DDBJ whole genome shotgun (WGS) entry which is preliminary data.</text>
</comment>
<feature type="domain" description="EF-hand" evidence="11">
    <location>
        <begin position="752"/>
        <end position="782"/>
    </location>
</feature>
<dbReference type="PROSITE" id="PS00018">
    <property type="entry name" value="EF_HAND_1"/>
    <property type="match status" value="4"/>
</dbReference>
<sequence>MSQKEIMDLKKELEFRRRQIVKLEQELKIRDERIIELEHSNRKFEDENRQAHTTLVNFDKIVDDRAQKAAVLEKEKFRKLIDEVTAKNEELRRENDRLQIDQKLLKDKENEIEFLTSKLKEVAESQGNTDAFKDIRGEKKDNLALKREVEKLTKDWTLLSNQMQDIMSENRVLREMTGVPENYGFNLQEIKLAEKQKIEEYKGRIRRLEEEVEELEKERVDLRYKLRNLSTLYGEKGLRFHQLTAEQMRMVDEFANNLREGRVELPLNDRSKELLNEIERLKAQLQILESHSFGTKSTDNGLSEQILEQIRLENKELKDLLMKLFSGMTPTTEERATISRHILQLPPVPIPDPMGEFHEGYSYRFGGKLPVAEIWTGEPKRDLSALQLQIVELLEMISRRDEDDKLTAIELEEFRNKLREILLVQEELYKQYSIENLRWKEDRNHLQNQYETALQELREARAQVGVYEDMAKTIQDNSVGSERAKVAEYATRIALLEVNNLRLARKYDCLQSEEKDLRMAYHSFESEHAEKDVLVQKKIGRLKEWRVSATYQLQFLFKQLRQSVQIDRYEAIEHQLDIAQEKLADSIVKEADLYKRLSKYENMERENIQLHEKIRNYDDLKIDMDAELDMVSRRLESYDPSFRLEQAVLRRVVSHLKSKFISPETAFNLFDKNKDGKITKDEFRSALENIGIKLMPAEVTAVLRSIDVDLDNTVKYTEFIRKMKIYGVQSMTEEQQIIQVIYQAVKKLNYTLYDVFCIFDRDGDGQITRKELLDSFTNFDLGLTVNQIEKVMKLIDTNKDGLIEFSEFSKVFERELELKPQEKKAMSADWKDELIARINDTLRKVGMDLYQAFSAFDTNHDGRINRGEFNQTFARMNAGLTREQLDELWNSMNSDRDGYISVAEFITQFKSSTKERDSQILIREAEEAVRNDPEYSYGGGRGDRRLVALYEAREQAAQNKVERYQVRMKNLETSLSEAEKHIEILEAKNIDLTKKYHIMREEDATNKHRLANTVSKAEAEQLKQNNEILQKELAEARAAMNTYKSLVQVSADHVRALQLSIEKRKDEIDTFQRAIREMQADNAEAATVGKLYHQVMVSRWSEASANRKYDSLLNEARNLRAEAFRLENETMEKEKGIYDLQQVLTEKIANYESQIRELKLKSEHNISLDKANEFISQIRDLGEKKSELEDETRRLRGELLDLESKSEEAKIMKNAAEEIYQLIKTGSSDDISDRLVEMAERMSQLRLNELKAKREMGHSKEKEEYYARIHVQDMDNIRTLEQEVARWESVLAKKEEAWRKKDDERQKMLLNPKFQIHTSDGFQPKITPGEVKKKDDDIATLKEQLRIAENTIKIRNEQINHLTAVRNEAERAGTGLTQESRTIFSREELIKITGENEADQLAQAANATIKTLNEMIDNKNAQLERKEAQIQKLQQDLVRAQQESVREAHRLAEELQTRTTGAMANLQGAINASNIRSRPSSSYRPDLDVLLQDRDSRLNYLIGQLKGAEKIKEQNERLLNQLRKELEDTKYELNIEKAKNTGEGYKKELELAKKQLQIKDKELQGLKKSLAELKDDLLKAAETNEVKEKDLREKALRENSDNSVIAQNMAKAQQRIETLTKQMKEAREEINRLKTEKIEVAERETKAKEENKRIVDNQMKKQEMLNKLMKENNELKKRIEEHKEQPVRVQEAPSRYTANQTADIKQLRETIANLEKEKNKMANQLEKLNTKAKPIEIEPAMENFIRRFGNMLNNKRMTLEMLADGLKKIAVGVFRRNLNDKRVGLSEEETNLLIQFSQQFAAAAMKTREGGEEPGIAIKKLDKAIKNVIASPIKSVRPSEIESKKANDTRPQASLESQRDERKFEMLNKQISMLKAELETKEKQIAHFEGLTRKLEQEKQEISKRIEIPAEKIQEPVTFSQISEMEAMRKELFELQQQNMALQKRIQVTIQSECKKLQHDNHILHEENKHFKVENMSLQSQLEKLRAGKIKSVEGLREDEVYELNMKVKRLEEVLEEISKKELEEAEKLLEVEAENLDMKFEKETLSLQLARLQRRIKELEQFKNAVIKEGLKVKDEEPQTVKFADVGEAEVRSTFMEGPTRSTKELEQVIDSLRNVIDKLRAENDLLKRTMMATPKEEERAKNEKVLTMKVTNLEEEVKELRLREDINRDLEQKLKRVNEANETLRKDMEKEIHLMDEADKKYRSLFMQYELLQRDNDRLRRALDELTYR</sequence>
<evidence type="ECO:0000256" key="6">
    <source>
        <dbReference type="ARBA" id="ARBA00023054"/>
    </source>
</evidence>
<feature type="domain" description="EF-hand" evidence="11">
    <location>
        <begin position="844"/>
        <end position="879"/>
    </location>
</feature>
<dbReference type="InterPro" id="IPR011992">
    <property type="entry name" value="EF-hand-dom_pair"/>
</dbReference>
<keyword evidence="6 9" id="KW-0175">Coiled coil</keyword>
<evidence type="ECO:0000256" key="1">
    <source>
        <dbReference type="ARBA" id="ARBA00004120"/>
    </source>
</evidence>